<evidence type="ECO:0000256" key="1">
    <source>
        <dbReference type="SAM" id="Phobius"/>
    </source>
</evidence>
<keyword evidence="1" id="KW-0812">Transmembrane</keyword>
<dbReference type="AlphaFoldDB" id="A0A9W8TG10"/>
<dbReference type="Proteomes" id="UP001148614">
    <property type="component" value="Unassembled WGS sequence"/>
</dbReference>
<dbReference type="PANTHER" id="PTHR39476:SF1">
    <property type="entry name" value="NADH DEHYDROGENASE [UBIQUINONE] 1 BETA SUBCOMPLEX SUBUNIT 4"/>
    <property type="match status" value="1"/>
</dbReference>
<reference evidence="2" key="1">
    <citation type="submission" date="2022-07" db="EMBL/GenBank/DDBJ databases">
        <title>Genome Sequence of Xylaria arbuscula.</title>
        <authorList>
            <person name="Buettner E."/>
        </authorList>
    </citation>
    <scope>NUCLEOTIDE SEQUENCE</scope>
    <source>
        <strain evidence="2">VT107</strain>
    </source>
</reference>
<protein>
    <recommendedName>
        <fullName evidence="4">Transmembrane protein</fullName>
    </recommendedName>
</protein>
<keyword evidence="1" id="KW-1133">Transmembrane helix</keyword>
<gene>
    <name evidence="2" type="ORF">NPX13_g11033</name>
</gene>
<feature type="transmembrane region" description="Helical" evidence="1">
    <location>
        <begin position="93"/>
        <end position="113"/>
    </location>
</feature>
<comment type="caution">
    <text evidence="2">The sequence shown here is derived from an EMBL/GenBank/DDBJ whole genome shotgun (WGS) entry which is preliminary data.</text>
</comment>
<dbReference type="VEuPathDB" id="FungiDB:F4678DRAFT_416642"/>
<evidence type="ECO:0000313" key="3">
    <source>
        <dbReference type="Proteomes" id="UP001148614"/>
    </source>
</evidence>
<sequence>MVQGLSSALISQATLHVQGQLSKSKLNWVRASLAVSQLRHQYLSTNDDQATRLPTSVKMAGLQHYRLAMDPAIQKLGTMSTQRHKYFRWTPRTAGITFAYAIAVPFIVGVIAYQTDVIPFAHFNSGFMNGTRIDIYSALYRGNTSFERRGKET</sequence>
<name>A0A9W8TG10_9PEZI</name>
<evidence type="ECO:0008006" key="4">
    <source>
        <dbReference type="Google" id="ProtNLM"/>
    </source>
</evidence>
<keyword evidence="1" id="KW-0472">Membrane</keyword>
<evidence type="ECO:0000313" key="2">
    <source>
        <dbReference type="EMBL" id="KAJ3552791.1"/>
    </source>
</evidence>
<accession>A0A9W8TG10</accession>
<organism evidence="2 3">
    <name type="scientific">Xylaria arbuscula</name>
    <dbReference type="NCBI Taxonomy" id="114810"/>
    <lineage>
        <taxon>Eukaryota</taxon>
        <taxon>Fungi</taxon>
        <taxon>Dikarya</taxon>
        <taxon>Ascomycota</taxon>
        <taxon>Pezizomycotina</taxon>
        <taxon>Sordariomycetes</taxon>
        <taxon>Xylariomycetidae</taxon>
        <taxon>Xylariales</taxon>
        <taxon>Xylariaceae</taxon>
        <taxon>Xylaria</taxon>
    </lineage>
</organism>
<dbReference type="PANTHER" id="PTHR39476">
    <property type="entry name" value="NADH:UBIQUINONE OXIDOREDUCTASE 6.6KD SUBUNIT"/>
    <property type="match status" value="1"/>
</dbReference>
<dbReference type="EMBL" id="JANPWZ010003409">
    <property type="protein sequence ID" value="KAJ3552791.1"/>
    <property type="molecule type" value="Genomic_DNA"/>
</dbReference>
<keyword evidence="3" id="KW-1185">Reference proteome</keyword>
<proteinExistence type="predicted"/>